<dbReference type="RefSeq" id="WP_186920396.1">
    <property type="nucleotide sequence ID" value="NZ_JACOPQ010000021.1"/>
</dbReference>
<reference evidence="6" key="1">
    <citation type="submission" date="2020-08" db="EMBL/GenBank/DDBJ databases">
        <title>Genome public.</title>
        <authorList>
            <person name="Liu C."/>
            <person name="Sun Q."/>
        </authorList>
    </citation>
    <scope>NUCLEOTIDE SEQUENCE</scope>
    <source>
        <strain evidence="6">NSJ-52</strain>
    </source>
</reference>
<dbReference type="InterPro" id="IPR036390">
    <property type="entry name" value="WH_DNA-bd_sf"/>
</dbReference>
<proteinExistence type="predicted"/>
<dbReference type="SUPFAM" id="SSF46785">
    <property type="entry name" value="Winged helix' DNA-binding domain"/>
    <property type="match status" value="1"/>
</dbReference>
<dbReference type="AlphaFoldDB" id="A0A8J6JNX7"/>
<dbReference type="InterPro" id="IPR014710">
    <property type="entry name" value="RmlC-like_jellyroll"/>
</dbReference>
<dbReference type="GO" id="GO:0006355">
    <property type="term" value="P:regulation of DNA-templated transcription"/>
    <property type="evidence" value="ECO:0007669"/>
    <property type="project" value="InterPro"/>
</dbReference>
<dbReference type="Gene3D" id="1.10.10.10">
    <property type="entry name" value="Winged helix-like DNA-binding domain superfamily/Winged helix DNA-binding domain"/>
    <property type="match status" value="1"/>
</dbReference>
<keyword evidence="2" id="KW-0238">DNA-binding</keyword>
<evidence type="ECO:0000313" key="7">
    <source>
        <dbReference type="Proteomes" id="UP000607645"/>
    </source>
</evidence>
<keyword evidence="3" id="KW-0804">Transcription</keyword>
<evidence type="ECO:0000256" key="3">
    <source>
        <dbReference type="ARBA" id="ARBA00023163"/>
    </source>
</evidence>
<gene>
    <name evidence="6" type="ORF">H8S62_17330</name>
</gene>
<evidence type="ECO:0000259" key="4">
    <source>
        <dbReference type="Pfam" id="PF00027"/>
    </source>
</evidence>
<evidence type="ECO:0000256" key="1">
    <source>
        <dbReference type="ARBA" id="ARBA00023015"/>
    </source>
</evidence>
<dbReference type="Pfam" id="PF00027">
    <property type="entry name" value="cNMP_binding"/>
    <property type="match status" value="1"/>
</dbReference>
<keyword evidence="1" id="KW-0805">Transcription regulation</keyword>
<feature type="domain" description="Cyclic nucleotide-binding" evidence="4">
    <location>
        <begin position="32"/>
        <end position="101"/>
    </location>
</feature>
<organism evidence="6 7">
    <name type="scientific">Lawsonibacter faecis</name>
    <dbReference type="NCBI Taxonomy" id="2763052"/>
    <lineage>
        <taxon>Bacteria</taxon>
        <taxon>Bacillati</taxon>
        <taxon>Bacillota</taxon>
        <taxon>Clostridia</taxon>
        <taxon>Eubacteriales</taxon>
        <taxon>Oscillospiraceae</taxon>
        <taxon>Lawsonibacter</taxon>
    </lineage>
</organism>
<dbReference type="InterPro" id="IPR018490">
    <property type="entry name" value="cNMP-bd_dom_sf"/>
</dbReference>
<feature type="domain" description="HTH crp-type" evidence="5">
    <location>
        <begin position="154"/>
        <end position="218"/>
    </location>
</feature>
<dbReference type="GO" id="GO:0003677">
    <property type="term" value="F:DNA binding"/>
    <property type="evidence" value="ECO:0007669"/>
    <property type="project" value="UniProtKB-KW"/>
</dbReference>
<dbReference type="Gene3D" id="2.60.120.10">
    <property type="entry name" value="Jelly Rolls"/>
    <property type="match status" value="1"/>
</dbReference>
<dbReference type="SUPFAM" id="SSF51206">
    <property type="entry name" value="cAMP-binding domain-like"/>
    <property type="match status" value="1"/>
</dbReference>
<accession>A0A8J6JNX7</accession>
<dbReference type="InterPro" id="IPR012318">
    <property type="entry name" value="HTH_CRP"/>
</dbReference>
<comment type="caution">
    <text evidence="6">The sequence shown here is derived from an EMBL/GenBank/DDBJ whole genome shotgun (WGS) entry which is preliminary data.</text>
</comment>
<dbReference type="Proteomes" id="UP000607645">
    <property type="component" value="Unassembled WGS sequence"/>
</dbReference>
<dbReference type="EMBL" id="JACOPQ010000021">
    <property type="protein sequence ID" value="MBC5738774.1"/>
    <property type="molecule type" value="Genomic_DNA"/>
</dbReference>
<protein>
    <submittedName>
        <fullName evidence="6">Helix-turn-helix domain-containing protein</fullName>
    </submittedName>
</protein>
<dbReference type="CDD" id="cd00038">
    <property type="entry name" value="CAP_ED"/>
    <property type="match status" value="1"/>
</dbReference>
<dbReference type="InterPro" id="IPR000595">
    <property type="entry name" value="cNMP-bd_dom"/>
</dbReference>
<dbReference type="Pfam" id="PF13545">
    <property type="entry name" value="HTH_Crp_2"/>
    <property type="match status" value="1"/>
</dbReference>
<evidence type="ECO:0000313" key="6">
    <source>
        <dbReference type="EMBL" id="MBC5738774.1"/>
    </source>
</evidence>
<dbReference type="InterPro" id="IPR036388">
    <property type="entry name" value="WH-like_DNA-bd_sf"/>
</dbReference>
<sequence>MEILRDEALLRRYLASFDGEYPWLSRYSWQLLRYQKGEYLCRYREPVPQLLFLLEGRVTVSLTPPHGRTHIITYCQCGSLICGDVEVALGNTHATADLRADGGDVLCAGGSIPRQREALLSDLDFLRCCVRRLSREMIKDSIYSANNLLFPLDQRLAAYIVGAAREGVFQANLTRTAELLGVSYRQLSRVMGRFAEQGLLEKTPAGWRLLDRKRLAALGADIEPLEL</sequence>
<evidence type="ECO:0000259" key="5">
    <source>
        <dbReference type="Pfam" id="PF13545"/>
    </source>
</evidence>
<name>A0A8J6JNX7_9FIRM</name>
<keyword evidence="7" id="KW-1185">Reference proteome</keyword>
<evidence type="ECO:0000256" key="2">
    <source>
        <dbReference type="ARBA" id="ARBA00023125"/>
    </source>
</evidence>